<dbReference type="Proteomes" id="UP000027219">
    <property type="component" value="Unassembled WGS sequence"/>
</dbReference>
<proteinExistence type="predicted"/>
<accession>A0A066UI48</accession>
<sequence>PNSEVKRNSADGSVGLPHVRVGHRQASNLFSLLKSEDK</sequence>
<gene>
    <name evidence="2" type="ORF">VFDL14_08535</name>
</gene>
<dbReference type="AlphaFoldDB" id="A0A066UI48"/>
<evidence type="ECO:0000256" key="1">
    <source>
        <dbReference type="SAM" id="MobiDB-lite"/>
    </source>
</evidence>
<evidence type="ECO:0000313" key="2">
    <source>
        <dbReference type="EMBL" id="KDN26710.1"/>
    </source>
</evidence>
<feature type="region of interest" description="Disordered" evidence="1">
    <location>
        <begin position="1"/>
        <end position="20"/>
    </location>
</feature>
<comment type="caution">
    <text evidence="2">The sequence shown here is derived from an EMBL/GenBank/DDBJ whole genome shotgun (WGS) entry which is preliminary data.</text>
</comment>
<keyword evidence="3" id="KW-1185">Reference proteome</keyword>
<organism evidence="2 3">
    <name type="scientific">Vibrio fortis</name>
    <dbReference type="NCBI Taxonomy" id="212667"/>
    <lineage>
        <taxon>Bacteria</taxon>
        <taxon>Pseudomonadati</taxon>
        <taxon>Pseudomonadota</taxon>
        <taxon>Gammaproteobacteria</taxon>
        <taxon>Vibrionales</taxon>
        <taxon>Vibrionaceae</taxon>
        <taxon>Vibrio</taxon>
    </lineage>
</organism>
<evidence type="ECO:0000313" key="3">
    <source>
        <dbReference type="Proteomes" id="UP000027219"/>
    </source>
</evidence>
<dbReference type="EMBL" id="JFFR01000028">
    <property type="protein sequence ID" value="KDN26710.1"/>
    <property type="molecule type" value="Genomic_DNA"/>
</dbReference>
<feature type="non-terminal residue" evidence="2">
    <location>
        <position position="1"/>
    </location>
</feature>
<name>A0A066UI48_9VIBR</name>
<protein>
    <submittedName>
        <fullName evidence="2">Acetylornithine deacetylase</fullName>
    </submittedName>
</protein>
<reference evidence="2 3" key="1">
    <citation type="submission" date="2014-02" db="EMBL/GenBank/DDBJ databases">
        <title>Vibrio fortis Dalian14 Genome Sequencing.</title>
        <authorList>
            <person name="Wang Y."/>
            <person name="Song L."/>
            <person name="Liu G."/>
            <person name="Ding J."/>
        </authorList>
    </citation>
    <scope>NUCLEOTIDE SEQUENCE [LARGE SCALE GENOMIC DNA]</scope>
    <source>
        <strain evidence="2 3">Dalian14</strain>
    </source>
</reference>